<dbReference type="InterPro" id="IPR007055">
    <property type="entry name" value="BON_dom"/>
</dbReference>
<name>A0A4R4DQ85_9BACT</name>
<feature type="region of interest" description="Disordered" evidence="1">
    <location>
        <begin position="21"/>
        <end position="52"/>
    </location>
</feature>
<feature type="compositionally biased region" description="Low complexity" evidence="1">
    <location>
        <begin position="33"/>
        <end position="52"/>
    </location>
</feature>
<evidence type="ECO:0000313" key="4">
    <source>
        <dbReference type="Proteomes" id="UP000295164"/>
    </source>
</evidence>
<gene>
    <name evidence="3" type="ORF">E0486_18365</name>
</gene>
<dbReference type="Pfam" id="PF04972">
    <property type="entry name" value="BON"/>
    <property type="match status" value="1"/>
</dbReference>
<dbReference type="AlphaFoldDB" id="A0A4R4DQ85"/>
<proteinExistence type="predicted"/>
<dbReference type="RefSeq" id="WP_131854497.1">
    <property type="nucleotide sequence ID" value="NZ_SKFH01000069.1"/>
</dbReference>
<sequence length="115" mass="12495">MKQLFLSLAVAGTLLSGGLASCKGKDKKKVETETTYPGQETTTNPPVNQPVTISADDSLRQRLPAVTKDYPNVQATVSNGEVTLTGTVERERLPRLMQAVQAMNPRKVNNQLTIK</sequence>
<organism evidence="3 4">
    <name type="scientific">Flaviaesturariibacter aridisoli</name>
    <dbReference type="NCBI Taxonomy" id="2545761"/>
    <lineage>
        <taxon>Bacteria</taxon>
        <taxon>Pseudomonadati</taxon>
        <taxon>Bacteroidota</taxon>
        <taxon>Chitinophagia</taxon>
        <taxon>Chitinophagales</taxon>
        <taxon>Chitinophagaceae</taxon>
        <taxon>Flaviaestuariibacter</taxon>
    </lineage>
</organism>
<accession>A0A4R4DQ85</accession>
<evidence type="ECO:0000313" key="3">
    <source>
        <dbReference type="EMBL" id="TCZ64135.1"/>
    </source>
</evidence>
<reference evidence="3 4" key="1">
    <citation type="submission" date="2019-03" db="EMBL/GenBank/DDBJ databases">
        <authorList>
            <person name="Kim M.K.M."/>
        </authorList>
    </citation>
    <scope>NUCLEOTIDE SEQUENCE [LARGE SCALE GENOMIC DNA]</scope>
    <source>
        <strain evidence="3 4">17J68-15</strain>
    </source>
</reference>
<dbReference type="EMBL" id="SKFH01000069">
    <property type="protein sequence ID" value="TCZ64135.1"/>
    <property type="molecule type" value="Genomic_DNA"/>
</dbReference>
<feature type="domain" description="BON" evidence="2">
    <location>
        <begin position="58"/>
        <end position="115"/>
    </location>
</feature>
<evidence type="ECO:0000256" key="1">
    <source>
        <dbReference type="SAM" id="MobiDB-lite"/>
    </source>
</evidence>
<dbReference type="Proteomes" id="UP000295164">
    <property type="component" value="Unassembled WGS sequence"/>
</dbReference>
<dbReference type="PROSITE" id="PS51257">
    <property type="entry name" value="PROKAR_LIPOPROTEIN"/>
    <property type="match status" value="1"/>
</dbReference>
<evidence type="ECO:0000259" key="2">
    <source>
        <dbReference type="Pfam" id="PF04972"/>
    </source>
</evidence>
<dbReference type="OrthoDB" id="1097785at2"/>
<keyword evidence="4" id="KW-1185">Reference proteome</keyword>
<comment type="caution">
    <text evidence="3">The sequence shown here is derived from an EMBL/GenBank/DDBJ whole genome shotgun (WGS) entry which is preliminary data.</text>
</comment>
<protein>
    <submittedName>
        <fullName evidence="3">BON domain-containing protein</fullName>
    </submittedName>
</protein>